<evidence type="ECO:0000256" key="2">
    <source>
        <dbReference type="ARBA" id="ARBA00022679"/>
    </source>
</evidence>
<dbReference type="NCBIfam" id="NF002342">
    <property type="entry name" value="PRK01305.1-3"/>
    <property type="match status" value="1"/>
</dbReference>
<comment type="function">
    <text evidence="4">Functions in the N-end rule pathway of protein degradation where it conjugates Leu from its aminoacyl-tRNA to the N-termini of proteins containing an N-terminal aspartate or glutamate.</text>
</comment>
<sequence>MSDISRIDSSAQRLDLLLTPPHACNYLTDRQSAILFVEPSLPMESPLYEHLLERGFRRSSEHVYRPYCPQCDACVSVRIPVDRFRMTRSFKRVIKRNADLKAIHVQPGFRDEWFALYQRYIHVRHTDGPMDNPEPEQFLDFLDSPWSDTLFIEFRLGAHLAMVAVVDYQPKGLSAVYTFFDPDLTSRSLGAYAILWQIEEAKRLNKSHVYLGYWIHESPKMRYKARFQPLEAYRDRQWRDLTPEEIEMGVKGASA</sequence>
<dbReference type="HAMAP" id="MF_00689">
    <property type="entry name" value="Bpt"/>
    <property type="match status" value="1"/>
</dbReference>
<dbReference type="PIRSF" id="PIRSF037208">
    <property type="entry name" value="ATE_pro_prd"/>
    <property type="match status" value="1"/>
</dbReference>
<dbReference type="RefSeq" id="WP_085441305.1">
    <property type="nucleotide sequence ID" value="NZ_LVJN01000016.1"/>
</dbReference>
<dbReference type="Pfam" id="PF04377">
    <property type="entry name" value="ATE_C"/>
    <property type="match status" value="1"/>
</dbReference>
<dbReference type="PANTHER" id="PTHR21367">
    <property type="entry name" value="ARGININE-TRNA-PROTEIN TRANSFERASE 1"/>
    <property type="match status" value="1"/>
</dbReference>
<dbReference type="AlphaFoldDB" id="A0A1Y2K9N7"/>
<dbReference type="Pfam" id="PF04376">
    <property type="entry name" value="ATE_N"/>
    <property type="match status" value="1"/>
</dbReference>
<evidence type="ECO:0000256" key="4">
    <source>
        <dbReference type="HAMAP-Rule" id="MF_00689"/>
    </source>
</evidence>
<comment type="catalytic activity">
    <reaction evidence="4">
        <text>N-terminal L-aspartyl-[protein] + L-leucyl-tRNA(Leu) = N-terminal L-leucyl-L-aspartyl-[protein] + tRNA(Leu) + H(+)</text>
        <dbReference type="Rhea" id="RHEA:50420"/>
        <dbReference type="Rhea" id="RHEA-COMP:9613"/>
        <dbReference type="Rhea" id="RHEA-COMP:9622"/>
        <dbReference type="Rhea" id="RHEA-COMP:12669"/>
        <dbReference type="Rhea" id="RHEA-COMP:12674"/>
        <dbReference type="ChEBI" id="CHEBI:15378"/>
        <dbReference type="ChEBI" id="CHEBI:64720"/>
        <dbReference type="ChEBI" id="CHEBI:78442"/>
        <dbReference type="ChEBI" id="CHEBI:78494"/>
        <dbReference type="ChEBI" id="CHEBI:133042"/>
        <dbReference type="EC" id="2.3.2.29"/>
    </reaction>
</comment>
<feature type="domain" description="N-end rule aminoacyl transferase C-terminal" evidence="6">
    <location>
        <begin position="112"/>
        <end position="233"/>
    </location>
</feature>
<keyword evidence="2 4" id="KW-0808">Transferase</keyword>
<dbReference type="InterPro" id="IPR017138">
    <property type="entry name" value="Asp_Glu_LeuTrfase"/>
</dbReference>
<dbReference type="PANTHER" id="PTHR21367:SF1">
    <property type="entry name" value="ARGINYL-TRNA--PROTEIN TRANSFERASE 1"/>
    <property type="match status" value="1"/>
</dbReference>
<feature type="domain" description="N-end aminoacyl transferase N-terminal" evidence="5">
    <location>
        <begin position="22"/>
        <end position="92"/>
    </location>
</feature>
<proteinExistence type="inferred from homology"/>
<dbReference type="NCBIfam" id="NF002346">
    <property type="entry name" value="PRK01305.2-3"/>
    <property type="match status" value="1"/>
</dbReference>
<keyword evidence="1 4" id="KW-0963">Cytoplasm</keyword>
<comment type="subcellular location">
    <subcellularLocation>
        <location evidence="4">Cytoplasm</location>
    </subcellularLocation>
</comment>
<dbReference type="STRING" id="1434232.MAIT1_01139"/>
<keyword evidence="8" id="KW-1185">Reference proteome</keyword>
<name>A0A1Y2K9N7_9PROT</name>
<comment type="caution">
    <text evidence="7">The sequence shown here is derived from an EMBL/GenBank/DDBJ whole genome shotgun (WGS) entry which is preliminary data.</text>
</comment>
<dbReference type="GO" id="GO:0071596">
    <property type="term" value="P:ubiquitin-dependent protein catabolic process via the N-end rule pathway"/>
    <property type="evidence" value="ECO:0007669"/>
    <property type="project" value="InterPro"/>
</dbReference>
<dbReference type="EC" id="2.3.2.29" evidence="4"/>
<organism evidence="7 8">
    <name type="scientific">Magnetofaba australis IT-1</name>
    <dbReference type="NCBI Taxonomy" id="1434232"/>
    <lineage>
        <taxon>Bacteria</taxon>
        <taxon>Pseudomonadati</taxon>
        <taxon>Pseudomonadota</taxon>
        <taxon>Magnetococcia</taxon>
        <taxon>Magnetococcales</taxon>
        <taxon>Magnetococcaceae</taxon>
        <taxon>Magnetofaba</taxon>
    </lineage>
</organism>
<dbReference type="OrthoDB" id="9782022at2"/>
<dbReference type="SUPFAM" id="SSF55729">
    <property type="entry name" value="Acyl-CoA N-acyltransferases (Nat)"/>
    <property type="match status" value="1"/>
</dbReference>
<evidence type="ECO:0000256" key="3">
    <source>
        <dbReference type="ARBA" id="ARBA00023315"/>
    </source>
</evidence>
<dbReference type="GO" id="GO:0004057">
    <property type="term" value="F:arginyl-tRNA--protein transferase activity"/>
    <property type="evidence" value="ECO:0007669"/>
    <property type="project" value="InterPro"/>
</dbReference>
<dbReference type="InterPro" id="IPR016181">
    <property type="entry name" value="Acyl_CoA_acyltransferase"/>
</dbReference>
<comment type="catalytic activity">
    <reaction evidence="4">
        <text>N-terminal L-glutamyl-[protein] + L-leucyl-tRNA(Leu) = N-terminal L-leucyl-L-glutamyl-[protein] + tRNA(Leu) + H(+)</text>
        <dbReference type="Rhea" id="RHEA:50412"/>
        <dbReference type="Rhea" id="RHEA-COMP:9613"/>
        <dbReference type="Rhea" id="RHEA-COMP:9622"/>
        <dbReference type="Rhea" id="RHEA-COMP:12664"/>
        <dbReference type="Rhea" id="RHEA-COMP:12668"/>
        <dbReference type="ChEBI" id="CHEBI:15378"/>
        <dbReference type="ChEBI" id="CHEBI:64721"/>
        <dbReference type="ChEBI" id="CHEBI:78442"/>
        <dbReference type="ChEBI" id="CHEBI:78494"/>
        <dbReference type="ChEBI" id="CHEBI:133041"/>
        <dbReference type="EC" id="2.3.2.29"/>
    </reaction>
</comment>
<evidence type="ECO:0000313" key="8">
    <source>
        <dbReference type="Proteomes" id="UP000194003"/>
    </source>
</evidence>
<dbReference type="GO" id="GO:0008914">
    <property type="term" value="F:leucyl-tRNA--protein transferase activity"/>
    <property type="evidence" value="ECO:0007669"/>
    <property type="project" value="UniProtKB-UniRule"/>
</dbReference>
<evidence type="ECO:0000259" key="5">
    <source>
        <dbReference type="Pfam" id="PF04376"/>
    </source>
</evidence>
<comment type="similarity">
    <text evidence="4">Belongs to the R-transferase family. Bpt subfamily.</text>
</comment>
<dbReference type="InterPro" id="IPR007472">
    <property type="entry name" value="N-end_Aminoacyl_Trfase_C"/>
</dbReference>
<evidence type="ECO:0000256" key="1">
    <source>
        <dbReference type="ARBA" id="ARBA00022490"/>
    </source>
</evidence>
<reference evidence="7 8" key="1">
    <citation type="journal article" date="2016" name="BMC Genomics">
        <title>Combined genomic and structural analyses of a cultured magnetotactic bacterium reveals its niche adaptation to a dynamic environment.</title>
        <authorList>
            <person name="Araujo A.C."/>
            <person name="Morillo V."/>
            <person name="Cypriano J."/>
            <person name="Teixeira L.C."/>
            <person name="Leao P."/>
            <person name="Lyra S."/>
            <person name="Almeida L.G."/>
            <person name="Bazylinski D.A."/>
            <person name="Vasconcellos A.T."/>
            <person name="Abreu F."/>
            <person name="Lins U."/>
        </authorList>
    </citation>
    <scope>NUCLEOTIDE SEQUENCE [LARGE SCALE GENOMIC DNA]</scope>
    <source>
        <strain evidence="7 8">IT-1</strain>
    </source>
</reference>
<dbReference type="InterPro" id="IPR007471">
    <property type="entry name" value="N-end_Aminoacyl_Trfase_N"/>
</dbReference>
<dbReference type="InterPro" id="IPR030700">
    <property type="entry name" value="N-end_Aminoacyl_Trfase"/>
</dbReference>
<evidence type="ECO:0000259" key="6">
    <source>
        <dbReference type="Pfam" id="PF04377"/>
    </source>
</evidence>
<gene>
    <name evidence="4" type="primary">bpt</name>
    <name evidence="7" type="ORF">MAIT1_01139</name>
</gene>
<dbReference type="NCBIfam" id="NF002341">
    <property type="entry name" value="PRK01305.1-1"/>
    <property type="match status" value="1"/>
</dbReference>
<evidence type="ECO:0000313" key="7">
    <source>
        <dbReference type="EMBL" id="OSM06170.1"/>
    </source>
</evidence>
<dbReference type="GO" id="GO:0005737">
    <property type="term" value="C:cytoplasm"/>
    <property type="evidence" value="ECO:0007669"/>
    <property type="project" value="UniProtKB-SubCell"/>
</dbReference>
<protein>
    <recommendedName>
        <fullName evidence="4">Aspartate/glutamate leucyltransferase</fullName>
        <ecNumber evidence="4">2.3.2.29</ecNumber>
    </recommendedName>
</protein>
<keyword evidence="3 4" id="KW-0012">Acyltransferase</keyword>
<dbReference type="EMBL" id="LVJN01000016">
    <property type="protein sequence ID" value="OSM06170.1"/>
    <property type="molecule type" value="Genomic_DNA"/>
</dbReference>
<accession>A0A1Y2K9N7</accession>
<dbReference type="Proteomes" id="UP000194003">
    <property type="component" value="Unassembled WGS sequence"/>
</dbReference>